<name>A0A2G2Y174_CAPAN</name>
<evidence type="ECO:0000313" key="2">
    <source>
        <dbReference type="Proteomes" id="UP000222542"/>
    </source>
</evidence>
<dbReference type="EMBL" id="AYRZ02000031">
    <property type="protein sequence ID" value="PHT63493.1"/>
    <property type="molecule type" value="Genomic_DNA"/>
</dbReference>
<dbReference type="AlphaFoldDB" id="A0A2G2Y174"/>
<dbReference type="OMA" id="HGDWISA"/>
<comment type="caution">
    <text evidence="1">The sequence shown here is derived from an EMBL/GenBank/DDBJ whole genome shotgun (WGS) entry which is preliminary data.</text>
</comment>
<reference evidence="1 2" key="1">
    <citation type="journal article" date="2014" name="Nat. Genet.">
        <title>Genome sequence of the hot pepper provides insights into the evolution of pungency in Capsicum species.</title>
        <authorList>
            <person name="Kim S."/>
            <person name="Park M."/>
            <person name="Yeom S.I."/>
            <person name="Kim Y.M."/>
            <person name="Lee J.M."/>
            <person name="Lee H.A."/>
            <person name="Seo E."/>
            <person name="Choi J."/>
            <person name="Cheong K."/>
            <person name="Kim K.T."/>
            <person name="Jung K."/>
            <person name="Lee G.W."/>
            <person name="Oh S.K."/>
            <person name="Bae C."/>
            <person name="Kim S.B."/>
            <person name="Lee H.Y."/>
            <person name="Kim S.Y."/>
            <person name="Kim M.S."/>
            <person name="Kang B.C."/>
            <person name="Jo Y.D."/>
            <person name="Yang H.B."/>
            <person name="Jeong H.J."/>
            <person name="Kang W.H."/>
            <person name="Kwon J.K."/>
            <person name="Shin C."/>
            <person name="Lim J.Y."/>
            <person name="Park J.H."/>
            <person name="Huh J.H."/>
            <person name="Kim J.S."/>
            <person name="Kim B.D."/>
            <person name="Cohen O."/>
            <person name="Paran I."/>
            <person name="Suh M.C."/>
            <person name="Lee S.B."/>
            <person name="Kim Y.K."/>
            <person name="Shin Y."/>
            <person name="Noh S.J."/>
            <person name="Park J."/>
            <person name="Seo Y.S."/>
            <person name="Kwon S.Y."/>
            <person name="Kim H.A."/>
            <person name="Park J.M."/>
            <person name="Kim H.J."/>
            <person name="Choi S.B."/>
            <person name="Bosland P.W."/>
            <person name="Reeves G."/>
            <person name="Jo S.H."/>
            <person name="Lee B.W."/>
            <person name="Cho H.T."/>
            <person name="Choi H.S."/>
            <person name="Lee M.S."/>
            <person name="Yu Y."/>
            <person name="Do Choi Y."/>
            <person name="Park B.S."/>
            <person name="van Deynze A."/>
            <person name="Ashrafi H."/>
            <person name="Hill T."/>
            <person name="Kim W.T."/>
            <person name="Pai H.S."/>
            <person name="Ahn H.K."/>
            <person name="Yeam I."/>
            <person name="Giovannoni J.J."/>
            <person name="Rose J.K."/>
            <person name="Sorensen I."/>
            <person name="Lee S.J."/>
            <person name="Kim R.W."/>
            <person name="Choi I.Y."/>
            <person name="Choi B.S."/>
            <person name="Lim J.S."/>
            <person name="Lee Y.H."/>
            <person name="Choi D."/>
        </authorList>
    </citation>
    <scope>NUCLEOTIDE SEQUENCE [LARGE SCALE GENOMIC DNA]</scope>
    <source>
        <strain evidence="2">cv. CM334</strain>
    </source>
</reference>
<dbReference type="InterPro" id="IPR036770">
    <property type="entry name" value="Ankyrin_rpt-contain_sf"/>
</dbReference>
<dbReference type="Gramene" id="PHT63493">
    <property type="protein sequence ID" value="PHT63493"/>
    <property type="gene ID" value="T459_32644"/>
</dbReference>
<reference evidence="1 2" key="2">
    <citation type="journal article" date="2017" name="Genome Biol.">
        <title>New reference genome sequences of hot pepper reveal the massive evolution of plant disease-resistance genes by retroduplication.</title>
        <authorList>
            <person name="Kim S."/>
            <person name="Park J."/>
            <person name="Yeom S.I."/>
            <person name="Kim Y.M."/>
            <person name="Seo E."/>
            <person name="Kim K.T."/>
            <person name="Kim M.S."/>
            <person name="Lee J.M."/>
            <person name="Cheong K."/>
            <person name="Shin H.S."/>
            <person name="Kim S.B."/>
            <person name="Han K."/>
            <person name="Lee J."/>
            <person name="Park M."/>
            <person name="Lee H.A."/>
            <person name="Lee H.Y."/>
            <person name="Lee Y."/>
            <person name="Oh S."/>
            <person name="Lee J.H."/>
            <person name="Choi E."/>
            <person name="Choi E."/>
            <person name="Lee S.E."/>
            <person name="Jeon J."/>
            <person name="Kim H."/>
            <person name="Choi G."/>
            <person name="Song H."/>
            <person name="Lee J."/>
            <person name="Lee S.C."/>
            <person name="Kwon J.K."/>
            <person name="Lee H.Y."/>
            <person name="Koo N."/>
            <person name="Hong Y."/>
            <person name="Kim R.W."/>
            <person name="Kang W.H."/>
            <person name="Huh J.H."/>
            <person name="Kang B.C."/>
            <person name="Yang T.J."/>
            <person name="Lee Y.H."/>
            <person name="Bennetzen J.L."/>
            <person name="Choi D."/>
        </authorList>
    </citation>
    <scope>NUCLEOTIDE SEQUENCE [LARGE SCALE GENOMIC DNA]</scope>
    <source>
        <strain evidence="2">cv. CM334</strain>
    </source>
</reference>
<dbReference type="PANTHER" id="PTHR24177">
    <property type="entry name" value="CASKIN"/>
    <property type="match status" value="1"/>
</dbReference>
<dbReference type="SUPFAM" id="SSF48403">
    <property type="entry name" value="Ankyrin repeat"/>
    <property type="match status" value="1"/>
</dbReference>
<dbReference type="PANTHER" id="PTHR24177:SF482">
    <property type="entry name" value="PGG DOMAIN-CONTAINING PROTEIN"/>
    <property type="match status" value="1"/>
</dbReference>
<gene>
    <name evidence="1" type="ORF">T459_32644</name>
</gene>
<dbReference type="Gene3D" id="1.25.40.20">
    <property type="entry name" value="Ankyrin repeat-containing domain"/>
    <property type="match status" value="2"/>
</dbReference>
<evidence type="ECO:0000313" key="1">
    <source>
        <dbReference type="EMBL" id="PHT63493.1"/>
    </source>
</evidence>
<protein>
    <submittedName>
        <fullName evidence="1">Uncharacterized protein</fullName>
    </submittedName>
</protein>
<keyword evidence="2" id="KW-1185">Reference proteome</keyword>
<organism evidence="1 2">
    <name type="scientific">Capsicum annuum</name>
    <name type="common">Capsicum pepper</name>
    <dbReference type="NCBI Taxonomy" id="4072"/>
    <lineage>
        <taxon>Eukaryota</taxon>
        <taxon>Viridiplantae</taxon>
        <taxon>Streptophyta</taxon>
        <taxon>Embryophyta</taxon>
        <taxon>Tracheophyta</taxon>
        <taxon>Spermatophyta</taxon>
        <taxon>Magnoliopsida</taxon>
        <taxon>eudicotyledons</taxon>
        <taxon>Gunneridae</taxon>
        <taxon>Pentapetalae</taxon>
        <taxon>asterids</taxon>
        <taxon>lamiids</taxon>
        <taxon>Solanales</taxon>
        <taxon>Solanaceae</taxon>
        <taxon>Solanoideae</taxon>
        <taxon>Capsiceae</taxon>
        <taxon>Capsicum</taxon>
    </lineage>
</organism>
<accession>A0A2G2Y174</accession>
<proteinExistence type="predicted"/>
<dbReference type="Proteomes" id="UP000222542">
    <property type="component" value="Unassembled WGS sequence"/>
</dbReference>
<sequence>MSSKITRAGDIALHVLVGAGKWFDSLEIGGDGLALRSEDGHTPLCVAAMVGNIKATEKLLQLEMELPPNMRALNDAAGPYPIIEATKYGHKEIVLVLIRDFMARKMGCSRPTMQSPASIFLHQLVVAGFYDVLLALVRYHPYLSWAEFSGDESLLSLMTEKPSAFPSGTQLGFGQWLLYPVIHAKLESRLADIGKFLVVNQPSAQLPILAWLERMIDSCLNHVALIFKHIKDTKFMHEETLAIMKYLCEKLMKEYNIENIESVLRKALLLSASSGISEIIEEIIHRYPDAIWFVNTENHNLFHLAVINRHENVFNLIYQLSSYKHLVIADEGASGNNILHMAGKLAPLGRLNVIPGAALQMQRAMNYNGIRIGMRLIPCLCGAHI</sequence>